<accession>A0A080M3K6</accession>
<proteinExistence type="predicted"/>
<dbReference type="RefSeq" id="WP_273704747.1">
    <property type="nucleotide sequence ID" value="NZ_JDST02000079.1"/>
</dbReference>
<name>A0A080M3K6_9PROT</name>
<organism evidence="1 2">
    <name type="scientific">Candidatus Accumulibacter cognatus</name>
    <dbReference type="NCBI Taxonomy" id="2954383"/>
    <lineage>
        <taxon>Bacteria</taxon>
        <taxon>Pseudomonadati</taxon>
        <taxon>Pseudomonadota</taxon>
        <taxon>Betaproteobacteria</taxon>
        <taxon>Candidatus Accumulibacter</taxon>
    </lineage>
</organism>
<dbReference type="AlphaFoldDB" id="A0A080M3K6"/>
<dbReference type="EMBL" id="JDST02000079">
    <property type="protein sequence ID" value="KFB75631.1"/>
    <property type="molecule type" value="Genomic_DNA"/>
</dbReference>
<protein>
    <submittedName>
        <fullName evidence="1">Uncharacterized protein</fullName>
    </submittedName>
</protein>
<comment type="caution">
    <text evidence="1">The sequence shown here is derived from an EMBL/GenBank/DDBJ whole genome shotgun (WGS) entry which is preliminary data.</text>
</comment>
<evidence type="ECO:0000313" key="1">
    <source>
        <dbReference type="EMBL" id="KFB75631.1"/>
    </source>
</evidence>
<reference evidence="1" key="1">
    <citation type="submission" date="2014-02" db="EMBL/GenBank/DDBJ databases">
        <title>Expanding our view of genomic diversity in Candidatus Accumulibacter clades.</title>
        <authorList>
            <person name="Skennerton C.T."/>
            <person name="Barr J.J."/>
            <person name="Slater F.R."/>
            <person name="Bond P.L."/>
            <person name="Tyson G.W."/>
        </authorList>
    </citation>
    <scope>NUCLEOTIDE SEQUENCE [LARGE SCALE GENOMIC DNA]</scope>
</reference>
<keyword evidence="2" id="KW-1185">Reference proteome</keyword>
<gene>
    <name evidence="1" type="ORF">AW06_003303</name>
</gene>
<dbReference type="InterPro" id="IPR027417">
    <property type="entry name" value="P-loop_NTPase"/>
</dbReference>
<evidence type="ECO:0000313" key="2">
    <source>
        <dbReference type="Proteomes" id="UP000021315"/>
    </source>
</evidence>
<dbReference type="SUPFAM" id="SSF52540">
    <property type="entry name" value="P-loop containing nucleoside triphosphate hydrolases"/>
    <property type="match status" value="1"/>
</dbReference>
<dbReference type="STRING" id="1453999.AW06_003303"/>
<dbReference type="Proteomes" id="UP000021315">
    <property type="component" value="Unassembled WGS sequence"/>
</dbReference>
<sequence>MHPFFEITSSDIQQLDDEQARELVARLCKAELRSKGIGTSPVTWGGDQRAKDGGVDVRVDITPAIGIAGYIPKDATAYQVKAENFSPKKISGEMAPSEVLRPAIVELTEAPGAYVIVSTKDSCSDTFLKKRKEAMSGCVKKFGLVDSVHLDFYDSRKIADWAGNFPGVLVWLRSVLGKPIQGWKPYGPWAYQEKSVEDEYLLDDKVKVFIPNNDEAISVIDAINRLRGELERIEASVRIVGLSGVGKTRLIQALFDHRIETTCAALNQENVLYADLSDNPSPQPIAMLEALIQDEAECIVVVDNCGQDVHRKLTEVIQRPESKIRLITVEYDIRDDLPDGTTCYRLEGASGEVIAKLLKRHYQTLSDLDIDKIVEFSDGNARVAFALAATSEAKGELAQLRDDERFKRLFIQKHTESNELQRCAEAASLLYSFDVDDTSEDSELAILSDVAEVTIATFYRNVSELQKRGLIQERGNWRAVLPHAISNRLARNAVQSSHPNLLVQRFVTNASERVARSFSRRLGYLHESKHAQKIVDIWLKPEGLLGEVSSLSKLKWEMLENVSPVNQRAALNAILRAVEIPSFIAVTTPSRVCTARLLRSLAYDPELFNEAATALLKLALEEPDGYKSDSTRNILQSLFYIHLSGTLAPPAQRAAFVRTLAFSKNQRESKLALLLLRAGLESHHFSSHYSFDFGGLKRSYGWYPRTLEEIRAWYELFIKIAIDLGKTKTALGSEARTILGSTFRGLWGNARMEDALIGAAQDLAPIDGWPDGWIGIRNTLHWDKKHIAPKSLERLKALEREIAPRDLRAKIQAKVLSRGAFGVDLDDFESESPTDWYAKAHDEAKALGKAAAQDAGILADLAPFISSGNTTNKVWCFGIGLGQASVSTQQILDRLRPLVEHPPANGFDLQFITGLINGWNQSKPDEVTAFLDEAVGDEVWGPLFPNLQLAIDLDQAGYLRLISSLELGRASPWKYTNLGCGRRTDPLTVDQISALLGLLATKPDGGLAAAIDTLYMVIHCTDTKDEQYKEKLRVYCLELVSELDWSLIDLANENFLHHLEEVIEFALDSSDPHEAAAKALNRLVQQEQSGKRIFPRRLGNILLPFFKKTPIHALDAVYTKDEETALNRMLTVRLDRHGDTAIGVVPKELLLEWCRVSPDDRCVFAAQTCKLFERPNPGESSDEAVIGISDTATSLLILAQDKKKVLDTLVGRFHPNSWSGSLAAIMRQRFQLLDDLNPSGDSELTQLVEEMRVSLMKIVESEERCEQEREGSETASFE</sequence>